<feature type="chain" id="PRO_5047136442" description="Lipoprotein" evidence="1">
    <location>
        <begin position="20"/>
        <end position="58"/>
    </location>
</feature>
<proteinExistence type="predicted"/>
<organism evidence="2 3">
    <name type="scientific">Paenibacillus baimaensis</name>
    <dbReference type="NCBI Taxonomy" id="2982185"/>
    <lineage>
        <taxon>Bacteria</taxon>
        <taxon>Bacillati</taxon>
        <taxon>Bacillota</taxon>
        <taxon>Bacilli</taxon>
        <taxon>Bacillales</taxon>
        <taxon>Paenibacillaceae</taxon>
        <taxon>Paenibacillus</taxon>
    </lineage>
</organism>
<keyword evidence="3" id="KW-1185">Reference proteome</keyword>
<evidence type="ECO:0000256" key="1">
    <source>
        <dbReference type="SAM" id="SignalP"/>
    </source>
</evidence>
<sequence>MLKKSLLQFMVLTLLVAMATACGTTVSSNDVNECVKSGVSKSDCEKAMKEIQDLQKAK</sequence>
<evidence type="ECO:0000313" key="2">
    <source>
        <dbReference type="EMBL" id="MCU6797345.1"/>
    </source>
</evidence>
<comment type="caution">
    <text evidence="2">The sequence shown here is derived from an EMBL/GenBank/DDBJ whole genome shotgun (WGS) entry which is preliminary data.</text>
</comment>
<evidence type="ECO:0000313" key="3">
    <source>
        <dbReference type="Proteomes" id="UP001652445"/>
    </source>
</evidence>
<gene>
    <name evidence="2" type="ORF">OB236_34970</name>
</gene>
<evidence type="ECO:0008006" key="4">
    <source>
        <dbReference type="Google" id="ProtNLM"/>
    </source>
</evidence>
<reference evidence="2 3" key="1">
    <citation type="submission" date="2022-09" db="EMBL/GenBank/DDBJ databases">
        <authorList>
            <person name="Han X.L."/>
            <person name="Wang Q."/>
            <person name="Lu T."/>
        </authorList>
    </citation>
    <scope>NUCLEOTIDE SEQUENCE [LARGE SCALE GENOMIC DNA]</scope>
    <source>
        <strain evidence="2 3">WQ 127069</strain>
    </source>
</reference>
<dbReference type="EMBL" id="JAOQIO010000116">
    <property type="protein sequence ID" value="MCU6797345.1"/>
    <property type="molecule type" value="Genomic_DNA"/>
</dbReference>
<dbReference type="RefSeq" id="WP_179097486.1">
    <property type="nucleotide sequence ID" value="NZ_JAOQIO010000116.1"/>
</dbReference>
<keyword evidence="1" id="KW-0732">Signal</keyword>
<dbReference type="Proteomes" id="UP001652445">
    <property type="component" value="Unassembled WGS sequence"/>
</dbReference>
<protein>
    <recommendedName>
        <fullName evidence="4">Lipoprotein</fullName>
    </recommendedName>
</protein>
<accession>A0ABT2URQ2</accession>
<feature type="signal peptide" evidence="1">
    <location>
        <begin position="1"/>
        <end position="19"/>
    </location>
</feature>
<dbReference type="PROSITE" id="PS51257">
    <property type="entry name" value="PROKAR_LIPOPROTEIN"/>
    <property type="match status" value="1"/>
</dbReference>
<name>A0ABT2URQ2_9BACL</name>